<proteinExistence type="predicted"/>
<accession>A0AA96IY78</accession>
<evidence type="ECO:0000313" key="1">
    <source>
        <dbReference type="EMBL" id="WNL49921.1"/>
    </source>
</evidence>
<reference evidence="1" key="1">
    <citation type="submission" date="2023-07" db="EMBL/GenBank/DDBJ databases">
        <authorList>
            <person name="Xia Y."/>
        </authorList>
    </citation>
    <scope>NUCLEOTIDE SEQUENCE</scope>
    <source>
        <strain evidence="1">F</strain>
    </source>
</reference>
<gene>
    <name evidence="1" type="ORF">MarFTMF_405</name>
</gene>
<dbReference type="EMBL" id="OR343188">
    <property type="protein sequence ID" value="WNL49921.1"/>
    <property type="molecule type" value="Genomic_DNA"/>
</dbReference>
<organism evidence="1">
    <name type="scientific">Marseillevirus sp</name>
    <dbReference type="NCBI Taxonomy" id="2809551"/>
    <lineage>
        <taxon>Viruses</taxon>
        <taxon>Varidnaviria</taxon>
        <taxon>Bamfordvirae</taxon>
        <taxon>Nucleocytoviricota</taxon>
        <taxon>Megaviricetes</taxon>
        <taxon>Pimascovirales</taxon>
        <taxon>Pimascovirales incertae sedis</taxon>
        <taxon>Marseilleviridae</taxon>
        <taxon>Marseillevirus</taxon>
    </lineage>
</organism>
<sequence>MNKLENFVLSLTSLGIISDGEWKILVSEFIMSINYPLQILPVLENKRLFSGCFKKDI</sequence>
<name>A0AA96IY78_9VIRU</name>
<protein>
    <submittedName>
        <fullName evidence="1">Uncharacterized protein</fullName>
    </submittedName>
</protein>